<proteinExistence type="predicted"/>
<protein>
    <submittedName>
        <fullName evidence="1">Uncharacterized protein</fullName>
    </submittedName>
</protein>
<organism evidence="1">
    <name type="scientific">Caudovirales sp. ctSxd6</name>
    <dbReference type="NCBI Taxonomy" id="2826774"/>
    <lineage>
        <taxon>Viruses</taxon>
        <taxon>Duplodnaviria</taxon>
        <taxon>Heunggongvirae</taxon>
        <taxon>Uroviricota</taxon>
        <taxon>Caudoviricetes</taxon>
    </lineage>
</organism>
<accession>A0A8S5NCQ1</accession>
<dbReference type="EMBL" id="BK015140">
    <property type="protein sequence ID" value="DAD92597.1"/>
    <property type="molecule type" value="Genomic_DNA"/>
</dbReference>
<sequence length="320" mass="34972">MFWKGLTAGIMSPVMGRITAKASNDMASRADSLNRLKVDARNTSARVEWQYRQHAIERNNQKTSEQFFKDKAAVERNLDVQNRQAVFAEVERKAGKQAAQGAMTAELAQRGLLGTGLASSINTIQQARLGLMESSAQDQERARKFNQGATLDTLVASAFSQKDLDMPMVKFDLTRVKDTTVRAPSWGKAITHGVVSGLASYYGGALGSELAGQVLNSEKYVRNAQASGQKALDTLYGKGQTQFATPLERVGKMAQAALSAYGQNGMDWNKLGQGILSAQSDNNRMDWNKLFEMGRNAYGSWKVTDKPIPNTKGGYSAPKF</sequence>
<reference evidence="1" key="1">
    <citation type="journal article" date="2021" name="Proc. Natl. Acad. Sci. U.S.A.">
        <title>A Catalog of Tens of Thousands of Viruses from Human Metagenomes Reveals Hidden Associations with Chronic Diseases.</title>
        <authorList>
            <person name="Tisza M.J."/>
            <person name="Buck C.B."/>
        </authorList>
    </citation>
    <scope>NUCLEOTIDE SEQUENCE</scope>
    <source>
        <strain evidence="1">CtSxd6</strain>
    </source>
</reference>
<name>A0A8S5NCQ1_9CAUD</name>
<evidence type="ECO:0000313" key="1">
    <source>
        <dbReference type="EMBL" id="DAD92597.1"/>
    </source>
</evidence>